<proteinExistence type="predicted"/>
<name>A0AAP0KHB1_9MAGN</name>
<dbReference type="PANTHER" id="PTHR34118:SF1">
    <property type="entry name" value="NF-KAPPA-B INHIBITOR-LIKE PROTEIN"/>
    <property type="match status" value="1"/>
</dbReference>
<protein>
    <submittedName>
        <fullName evidence="1">Uncharacterized protein</fullName>
    </submittedName>
</protein>
<comment type="caution">
    <text evidence="1">The sequence shown here is derived from an EMBL/GenBank/DDBJ whole genome shotgun (WGS) entry which is preliminary data.</text>
</comment>
<organism evidence="1 2">
    <name type="scientific">Stephania yunnanensis</name>
    <dbReference type="NCBI Taxonomy" id="152371"/>
    <lineage>
        <taxon>Eukaryota</taxon>
        <taxon>Viridiplantae</taxon>
        <taxon>Streptophyta</taxon>
        <taxon>Embryophyta</taxon>
        <taxon>Tracheophyta</taxon>
        <taxon>Spermatophyta</taxon>
        <taxon>Magnoliopsida</taxon>
        <taxon>Ranunculales</taxon>
        <taxon>Menispermaceae</taxon>
        <taxon>Menispermoideae</taxon>
        <taxon>Cissampelideae</taxon>
        <taxon>Stephania</taxon>
    </lineage>
</organism>
<accession>A0AAP0KHB1</accession>
<keyword evidence="2" id="KW-1185">Reference proteome</keyword>
<reference evidence="1 2" key="1">
    <citation type="submission" date="2024-01" db="EMBL/GenBank/DDBJ databases">
        <title>Genome assemblies of Stephania.</title>
        <authorList>
            <person name="Yang L."/>
        </authorList>
    </citation>
    <scope>NUCLEOTIDE SEQUENCE [LARGE SCALE GENOMIC DNA]</scope>
    <source>
        <strain evidence="1">YNDBR</strain>
        <tissue evidence="1">Leaf</tissue>
    </source>
</reference>
<dbReference type="AlphaFoldDB" id="A0AAP0KHB1"/>
<evidence type="ECO:0000313" key="2">
    <source>
        <dbReference type="Proteomes" id="UP001420932"/>
    </source>
</evidence>
<gene>
    <name evidence="1" type="ORF">Syun_010354</name>
</gene>
<dbReference type="PANTHER" id="PTHR34118">
    <property type="entry name" value="NF-KAPPA-B INHIBITOR-LIKE PROTEIN-RELATED"/>
    <property type="match status" value="1"/>
</dbReference>
<evidence type="ECO:0000313" key="1">
    <source>
        <dbReference type="EMBL" id="KAK9152045.1"/>
    </source>
</evidence>
<sequence length="86" mass="9608">MVSYSLSLICVTSAILLLKNDFLQTSPGIRSEDLEDLFERTVRGSAIALSSPRLMIPVAIYGFWGLCHNFLHGFLDIEVTIYVLDT</sequence>
<dbReference type="EMBL" id="JBBNAF010000004">
    <property type="protein sequence ID" value="KAK9152045.1"/>
    <property type="molecule type" value="Genomic_DNA"/>
</dbReference>
<dbReference type="Proteomes" id="UP001420932">
    <property type="component" value="Unassembled WGS sequence"/>
</dbReference>